<organism evidence="1">
    <name type="scientific">Bodo saltans virus</name>
    <dbReference type="NCBI Taxonomy" id="2024608"/>
    <lineage>
        <taxon>Viruses</taxon>
        <taxon>Varidnaviria</taxon>
        <taxon>Bamfordvirae</taxon>
        <taxon>Nucleocytoviricota</taxon>
        <taxon>Megaviricetes</taxon>
        <taxon>Imitervirales</taxon>
        <taxon>Mimiviridae</taxon>
        <taxon>Klosneuvirinae</taxon>
        <taxon>Theiavirus</taxon>
        <taxon>Theiavirus salishense</taxon>
    </lineage>
</organism>
<evidence type="ECO:0000313" key="1">
    <source>
        <dbReference type="EMBL" id="ATZ80209.1"/>
    </source>
</evidence>
<accession>A0A2H4UTN9</accession>
<name>A0A2H4UTN9_9VIRU</name>
<gene>
    <name evidence="1" type="ORF">BMW23_0150</name>
</gene>
<evidence type="ECO:0000313" key="2">
    <source>
        <dbReference type="Proteomes" id="UP000240325"/>
    </source>
</evidence>
<keyword evidence="2" id="KW-1185">Reference proteome</keyword>
<sequence>MFYENETIDVTPDIELNRTTNDNLFDKDKIVAVKFLTDDDDLCNELNSDSDSDSIDSLLDESKNQLGGGDYYYCKFLIINQKYLQLKYDLL</sequence>
<dbReference type="EMBL" id="MF782455">
    <property type="protein sequence ID" value="ATZ80209.1"/>
    <property type="molecule type" value="Genomic_DNA"/>
</dbReference>
<proteinExistence type="predicted"/>
<dbReference type="Proteomes" id="UP000240325">
    <property type="component" value="Segment"/>
</dbReference>
<protein>
    <submittedName>
        <fullName evidence="1">Uncharacterized protein</fullName>
    </submittedName>
</protein>
<reference evidence="1" key="1">
    <citation type="journal article" date="2017" name="Elife">
        <title>The kinetoplastid-infecting Bodo saltans virus (BsV), a window into the most abundant giant viruses in the sea.</title>
        <authorList>
            <person name="Deeg C.M."/>
            <person name="Chow C.-E.T."/>
            <person name="Suttle C.A."/>
        </authorList>
    </citation>
    <scope>NUCLEOTIDE SEQUENCE</scope>
    <source>
        <strain evidence="1">NG1</strain>
    </source>
</reference>